<feature type="region of interest" description="Disordered" evidence="1">
    <location>
        <begin position="111"/>
        <end position="131"/>
    </location>
</feature>
<accession>A0A6J8EYI0</accession>
<evidence type="ECO:0000313" key="2">
    <source>
        <dbReference type="EMBL" id="CAC5425564.1"/>
    </source>
</evidence>
<dbReference type="EMBL" id="CACVKT020010252">
    <property type="protein sequence ID" value="CAC5425564.1"/>
    <property type="molecule type" value="Genomic_DNA"/>
</dbReference>
<dbReference type="AlphaFoldDB" id="A0A6J8EYI0"/>
<organism evidence="2 3">
    <name type="scientific">Mytilus coruscus</name>
    <name type="common">Sea mussel</name>
    <dbReference type="NCBI Taxonomy" id="42192"/>
    <lineage>
        <taxon>Eukaryota</taxon>
        <taxon>Metazoa</taxon>
        <taxon>Spiralia</taxon>
        <taxon>Lophotrochozoa</taxon>
        <taxon>Mollusca</taxon>
        <taxon>Bivalvia</taxon>
        <taxon>Autobranchia</taxon>
        <taxon>Pteriomorphia</taxon>
        <taxon>Mytilida</taxon>
        <taxon>Mytiloidea</taxon>
        <taxon>Mytilidae</taxon>
        <taxon>Mytilinae</taxon>
        <taxon>Mytilus</taxon>
    </lineage>
</organism>
<protein>
    <submittedName>
        <fullName evidence="2">Uncharacterized protein</fullName>
    </submittedName>
</protein>
<evidence type="ECO:0000313" key="3">
    <source>
        <dbReference type="Proteomes" id="UP000507470"/>
    </source>
</evidence>
<sequence length="202" mass="23386">MKDRIPTVQGLLWRSQHEQKKQMTSTVQMTHGNACNNSNNDHNYGQTQNMNNIKTLKYQLTQPSILRCNTLFQPGNSHNYQTKGLHPNTMPNAGKTKQKSSNRILAWHQDTQTSRKRRGKHRFPAKGPVGEARDNYRRITSLICRTSKNDPQKYNTKVSKKNDQGKRMKPVSVKHNICFITLLKRIKNNDSTEDWIFGPELL</sequence>
<evidence type="ECO:0000256" key="1">
    <source>
        <dbReference type="SAM" id="MobiDB-lite"/>
    </source>
</evidence>
<reference evidence="2 3" key="1">
    <citation type="submission" date="2020-06" db="EMBL/GenBank/DDBJ databases">
        <authorList>
            <person name="Li R."/>
            <person name="Bekaert M."/>
        </authorList>
    </citation>
    <scope>NUCLEOTIDE SEQUENCE [LARGE SCALE GENOMIC DNA]</scope>
    <source>
        <strain evidence="3">wild</strain>
    </source>
</reference>
<proteinExistence type="predicted"/>
<keyword evidence="3" id="KW-1185">Reference proteome</keyword>
<feature type="compositionally biased region" description="Basic residues" evidence="1">
    <location>
        <begin position="114"/>
        <end position="124"/>
    </location>
</feature>
<name>A0A6J8EYI0_MYTCO</name>
<dbReference type="Proteomes" id="UP000507470">
    <property type="component" value="Unassembled WGS sequence"/>
</dbReference>
<gene>
    <name evidence="2" type="ORF">MCOR_57371</name>
</gene>